<feature type="domain" description="OVATE" evidence="8">
    <location>
        <begin position="201"/>
        <end position="260"/>
    </location>
</feature>
<keyword evidence="3 6" id="KW-0805">Transcription regulation</keyword>
<feature type="region of interest" description="Disordered" evidence="7">
    <location>
        <begin position="77"/>
        <end position="130"/>
    </location>
</feature>
<comment type="function">
    <text evidence="6">Transcriptional repressor that regulates multiple aspects of plant growth and development.</text>
</comment>
<feature type="compositionally biased region" description="Low complexity" evidence="7">
    <location>
        <begin position="121"/>
        <end position="130"/>
    </location>
</feature>
<accession>A0AAD8JNG1</accession>
<keyword evidence="2 6" id="KW-0678">Repressor</keyword>
<keyword evidence="5 6" id="KW-0539">Nucleus</keyword>
<feature type="compositionally biased region" description="Basic residues" evidence="7">
    <location>
        <begin position="107"/>
        <end position="120"/>
    </location>
</feature>
<dbReference type="GO" id="GO:0005634">
    <property type="term" value="C:nucleus"/>
    <property type="evidence" value="ECO:0007669"/>
    <property type="project" value="UniProtKB-SubCell"/>
</dbReference>
<evidence type="ECO:0000256" key="7">
    <source>
        <dbReference type="SAM" id="MobiDB-lite"/>
    </source>
</evidence>
<dbReference type="GO" id="GO:0045892">
    <property type="term" value="P:negative regulation of DNA-templated transcription"/>
    <property type="evidence" value="ECO:0007669"/>
    <property type="project" value="UniProtKB-UniRule"/>
</dbReference>
<sequence>MISKRFRLKLYLHTFQFWRTKVTPSLAKSPLQSTTLYSPVNPKSLDISYPSFSDPPPTPIRPLKIMHVSFHTEHCPSPSQKNCNSPVAYDSDDNFARPSTPPPKCQNSKKQRGNKTKKSKASSISSGDSGWFSSDGNKSLISSSENFDSSCDFGNIPIVNKNSTWKTKYGNDGHESLTTNSLSVSRLSMTSCAVNGESFVVVKSSQNPHEDFKNSMMEMITENKIFEAKDLEELLQSLLSLNSRHHHEAIIQAFSEIWHLMFL</sequence>
<evidence type="ECO:0000256" key="1">
    <source>
        <dbReference type="ARBA" id="ARBA00004123"/>
    </source>
</evidence>
<comment type="caution">
    <text evidence="9">The sequence shown here is derived from an EMBL/GenBank/DDBJ whole genome shotgun (WGS) entry which is preliminary data.</text>
</comment>
<evidence type="ECO:0000313" key="10">
    <source>
        <dbReference type="Proteomes" id="UP001237642"/>
    </source>
</evidence>
<evidence type="ECO:0000256" key="3">
    <source>
        <dbReference type="ARBA" id="ARBA00023015"/>
    </source>
</evidence>
<protein>
    <recommendedName>
        <fullName evidence="6">Transcription repressor</fullName>
    </recommendedName>
    <alternativeName>
        <fullName evidence="6">Ovate family protein</fullName>
    </alternativeName>
</protein>
<dbReference type="Proteomes" id="UP001237642">
    <property type="component" value="Unassembled WGS sequence"/>
</dbReference>
<comment type="subcellular location">
    <subcellularLocation>
        <location evidence="1 6">Nucleus</location>
    </subcellularLocation>
</comment>
<gene>
    <name evidence="9" type="ORF">POM88_005307</name>
</gene>
<keyword evidence="4 6" id="KW-0804">Transcription</keyword>
<reference evidence="9" key="2">
    <citation type="submission" date="2023-05" db="EMBL/GenBank/DDBJ databases">
        <authorList>
            <person name="Schelkunov M.I."/>
        </authorList>
    </citation>
    <scope>NUCLEOTIDE SEQUENCE</scope>
    <source>
        <strain evidence="9">Hsosn_3</strain>
        <tissue evidence="9">Leaf</tissue>
    </source>
</reference>
<evidence type="ECO:0000256" key="5">
    <source>
        <dbReference type="ARBA" id="ARBA00023242"/>
    </source>
</evidence>
<reference evidence="9" key="1">
    <citation type="submission" date="2023-02" db="EMBL/GenBank/DDBJ databases">
        <title>Genome of toxic invasive species Heracleum sosnowskyi carries increased number of genes despite the absence of recent whole-genome duplications.</title>
        <authorList>
            <person name="Schelkunov M."/>
            <person name="Shtratnikova V."/>
            <person name="Makarenko M."/>
            <person name="Klepikova A."/>
            <person name="Omelchenko D."/>
            <person name="Novikova G."/>
            <person name="Obukhova E."/>
            <person name="Bogdanov V."/>
            <person name="Penin A."/>
            <person name="Logacheva M."/>
        </authorList>
    </citation>
    <scope>NUCLEOTIDE SEQUENCE</scope>
    <source>
        <strain evidence="9">Hsosn_3</strain>
        <tissue evidence="9">Leaf</tissue>
    </source>
</reference>
<dbReference type="PROSITE" id="PS51754">
    <property type="entry name" value="OVATE"/>
    <property type="match status" value="1"/>
</dbReference>
<dbReference type="EMBL" id="JAUIZM010000001">
    <property type="protein sequence ID" value="KAK1405702.1"/>
    <property type="molecule type" value="Genomic_DNA"/>
</dbReference>
<keyword evidence="10" id="KW-1185">Reference proteome</keyword>
<dbReference type="PANTHER" id="PTHR33057:SF224">
    <property type="entry name" value="TRANSCRIPTION REPRESSOR"/>
    <property type="match status" value="1"/>
</dbReference>
<evidence type="ECO:0000256" key="4">
    <source>
        <dbReference type="ARBA" id="ARBA00023163"/>
    </source>
</evidence>
<evidence type="ECO:0000256" key="6">
    <source>
        <dbReference type="RuleBase" id="RU367028"/>
    </source>
</evidence>
<dbReference type="AlphaFoldDB" id="A0AAD8JNG1"/>
<dbReference type="Pfam" id="PF04844">
    <property type="entry name" value="Ovate"/>
    <property type="match status" value="1"/>
</dbReference>
<dbReference type="NCBIfam" id="TIGR01568">
    <property type="entry name" value="A_thal_3678"/>
    <property type="match status" value="1"/>
</dbReference>
<evidence type="ECO:0000259" key="8">
    <source>
        <dbReference type="PROSITE" id="PS51754"/>
    </source>
</evidence>
<evidence type="ECO:0000256" key="2">
    <source>
        <dbReference type="ARBA" id="ARBA00022491"/>
    </source>
</evidence>
<dbReference type="InterPro" id="IPR038933">
    <property type="entry name" value="Ovate"/>
</dbReference>
<dbReference type="InterPro" id="IPR006458">
    <property type="entry name" value="Ovate_C"/>
</dbReference>
<evidence type="ECO:0000313" key="9">
    <source>
        <dbReference type="EMBL" id="KAK1405702.1"/>
    </source>
</evidence>
<proteinExistence type="predicted"/>
<organism evidence="9 10">
    <name type="scientific">Heracleum sosnowskyi</name>
    <dbReference type="NCBI Taxonomy" id="360622"/>
    <lineage>
        <taxon>Eukaryota</taxon>
        <taxon>Viridiplantae</taxon>
        <taxon>Streptophyta</taxon>
        <taxon>Embryophyta</taxon>
        <taxon>Tracheophyta</taxon>
        <taxon>Spermatophyta</taxon>
        <taxon>Magnoliopsida</taxon>
        <taxon>eudicotyledons</taxon>
        <taxon>Gunneridae</taxon>
        <taxon>Pentapetalae</taxon>
        <taxon>asterids</taxon>
        <taxon>campanulids</taxon>
        <taxon>Apiales</taxon>
        <taxon>Apiaceae</taxon>
        <taxon>Apioideae</taxon>
        <taxon>apioid superclade</taxon>
        <taxon>Tordylieae</taxon>
        <taxon>Tordyliinae</taxon>
        <taxon>Heracleum</taxon>
    </lineage>
</organism>
<name>A0AAD8JNG1_9APIA</name>
<dbReference type="PANTHER" id="PTHR33057">
    <property type="entry name" value="TRANSCRIPTION REPRESSOR OFP7-RELATED"/>
    <property type="match status" value="1"/>
</dbReference>